<evidence type="ECO:0000313" key="2">
    <source>
        <dbReference type="EMBL" id="KAF7554106.1"/>
    </source>
</evidence>
<protein>
    <submittedName>
        <fullName evidence="2">Uncharacterized protein</fullName>
    </submittedName>
</protein>
<keyword evidence="1" id="KW-0732">Signal</keyword>
<comment type="caution">
    <text evidence="2">The sequence shown here is derived from an EMBL/GenBank/DDBJ whole genome shotgun (WGS) entry which is preliminary data.</text>
</comment>
<evidence type="ECO:0000256" key="1">
    <source>
        <dbReference type="SAM" id="SignalP"/>
    </source>
</evidence>
<name>A0A9P5HGF2_9HYPO</name>
<reference evidence="2" key="1">
    <citation type="submission" date="2020-03" db="EMBL/GenBank/DDBJ databases">
        <title>Draft Genome Sequence of Cylindrodendrum hubeiense.</title>
        <authorList>
            <person name="Buettner E."/>
            <person name="Kellner H."/>
        </authorList>
    </citation>
    <scope>NUCLEOTIDE SEQUENCE</scope>
    <source>
        <strain evidence="2">IHI 201604</strain>
    </source>
</reference>
<feature type="signal peptide" evidence="1">
    <location>
        <begin position="1"/>
        <end position="22"/>
    </location>
</feature>
<dbReference type="EMBL" id="JAANBB010000037">
    <property type="protein sequence ID" value="KAF7554106.1"/>
    <property type="molecule type" value="Genomic_DNA"/>
</dbReference>
<feature type="chain" id="PRO_5040216509" evidence="1">
    <location>
        <begin position="23"/>
        <end position="284"/>
    </location>
</feature>
<accession>A0A9P5HGF2</accession>
<dbReference type="OrthoDB" id="3886018at2759"/>
<evidence type="ECO:0000313" key="3">
    <source>
        <dbReference type="Proteomes" id="UP000722485"/>
    </source>
</evidence>
<sequence>MLVANLALLFSVAFFISAPCHARSLARPGTWDWRDETLLGSHDKRDDAPCVQICSPQLCGGSSCSIGEKRDLDDDVDFFNSTSQGGSEIEQHLFKRQFTTITQGKTATYVREKSLDIGTEALCPESMGGFASPSFCTEHAFSTMPLSNGEGRIEPGARTYWGFQPVLNLIQGIPWTPAAAGNSLTTELFPSGRRPDGRANSYAFIMTPRSRSALNDETSKEFLAEYLMLYNPWRKDKEKPYKGRALFEYDPDADGQSNADWRLWLEHRQITGSSLGLNVDNLAV</sequence>
<proteinExistence type="predicted"/>
<dbReference type="AlphaFoldDB" id="A0A9P5HGF2"/>
<organism evidence="2 3">
    <name type="scientific">Cylindrodendrum hubeiense</name>
    <dbReference type="NCBI Taxonomy" id="595255"/>
    <lineage>
        <taxon>Eukaryota</taxon>
        <taxon>Fungi</taxon>
        <taxon>Dikarya</taxon>
        <taxon>Ascomycota</taxon>
        <taxon>Pezizomycotina</taxon>
        <taxon>Sordariomycetes</taxon>
        <taxon>Hypocreomycetidae</taxon>
        <taxon>Hypocreales</taxon>
        <taxon>Nectriaceae</taxon>
        <taxon>Cylindrodendrum</taxon>
    </lineage>
</organism>
<gene>
    <name evidence="2" type="ORF">G7Z17_g3193</name>
</gene>
<keyword evidence="3" id="KW-1185">Reference proteome</keyword>
<dbReference type="Proteomes" id="UP000722485">
    <property type="component" value="Unassembled WGS sequence"/>
</dbReference>